<protein>
    <submittedName>
        <fullName evidence="1">Uncharacterized protein</fullName>
    </submittedName>
</protein>
<organism evidence="1">
    <name type="scientific">Tanacetum cinerariifolium</name>
    <name type="common">Dalmatian daisy</name>
    <name type="synonym">Chrysanthemum cinerariifolium</name>
    <dbReference type="NCBI Taxonomy" id="118510"/>
    <lineage>
        <taxon>Eukaryota</taxon>
        <taxon>Viridiplantae</taxon>
        <taxon>Streptophyta</taxon>
        <taxon>Embryophyta</taxon>
        <taxon>Tracheophyta</taxon>
        <taxon>Spermatophyta</taxon>
        <taxon>Magnoliopsida</taxon>
        <taxon>eudicotyledons</taxon>
        <taxon>Gunneridae</taxon>
        <taxon>Pentapetalae</taxon>
        <taxon>asterids</taxon>
        <taxon>campanulids</taxon>
        <taxon>Asterales</taxon>
        <taxon>Asteraceae</taxon>
        <taxon>Asteroideae</taxon>
        <taxon>Anthemideae</taxon>
        <taxon>Anthemidinae</taxon>
        <taxon>Tanacetum</taxon>
    </lineage>
</organism>
<evidence type="ECO:0000313" key="1">
    <source>
        <dbReference type="EMBL" id="GFD13537.1"/>
    </source>
</evidence>
<feature type="non-terminal residue" evidence="1">
    <location>
        <position position="1"/>
    </location>
</feature>
<sequence>ALGVSLMTTLQELLPPDFLLADSRIDSVTILA</sequence>
<reference evidence="1" key="1">
    <citation type="journal article" date="2019" name="Sci. Rep.">
        <title>Draft genome of Tanacetum cinerariifolium, the natural source of mosquito coil.</title>
        <authorList>
            <person name="Yamashiro T."/>
            <person name="Shiraishi A."/>
            <person name="Satake H."/>
            <person name="Nakayama K."/>
        </authorList>
    </citation>
    <scope>NUCLEOTIDE SEQUENCE</scope>
</reference>
<dbReference type="AlphaFoldDB" id="A0A699TU06"/>
<comment type="caution">
    <text evidence="1">The sequence shown here is derived from an EMBL/GenBank/DDBJ whole genome shotgun (WGS) entry which is preliminary data.</text>
</comment>
<dbReference type="EMBL" id="BKCJ011273157">
    <property type="protein sequence ID" value="GFD13537.1"/>
    <property type="molecule type" value="Genomic_DNA"/>
</dbReference>
<name>A0A699TU06_TANCI</name>
<accession>A0A699TU06</accession>
<gene>
    <name evidence="1" type="ORF">Tci_885506</name>
</gene>
<proteinExistence type="predicted"/>